<dbReference type="InterPro" id="IPR001128">
    <property type="entry name" value="Cyt_P450"/>
</dbReference>
<feature type="region of interest" description="Disordered" evidence="9">
    <location>
        <begin position="426"/>
        <end position="450"/>
    </location>
</feature>
<evidence type="ECO:0000256" key="8">
    <source>
        <dbReference type="RuleBase" id="RU000461"/>
    </source>
</evidence>
<dbReference type="Pfam" id="PF00067">
    <property type="entry name" value="p450"/>
    <property type="match status" value="1"/>
</dbReference>
<accession>A0ABP4W0K0</accession>
<dbReference type="InterPro" id="IPR002403">
    <property type="entry name" value="Cyt_P450_E_grp-IV"/>
</dbReference>
<keyword evidence="11" id="KW-1185">Reference proteome</keyword>
<reference evidence="11" key="1">
    <citation type="journal article" date="2019" name="Int. J. Syst. Evol. Microbiol.">
        <title>The Global Catalogue of Microorganisms (GCM) 10K type strain sequencing project: providing services to taxonomists for standard genome sequencing and annotation.</title>
        <authorList>
            <consortium name="The Broad Institute Genomics Platform"/>
            <consortium name="The Broad Institute Genome Sequencing Center for Infectious Disease"/>
            <person name="Wu L."/>
            <person name="Ma J."/>
        </authorList>
    </citation>
    <scope>NUCLEOTIDE SEQUENCE [LARGE SCALE GENOMIC DNA]</scope>
    <source>
        <strain evidence="11">JCM 13518</strain>
    </source>
</reference>
<evidence type="ECO:0000256" key="2">
    <source>
        <dbReference type="ARBA" id="ARBA00010617"/>
    </source>
</evidence>
<evidence type="ECO:0000313" key="11">
    <source>
        <dbReference type="Proteomes" id="UP001501057"/>
    </source>
</evidence>
<dbReference type="PROSITE" id="PS00086">
    <property type="entry name" value="CYTOCHROME_P450"/>
    <property type="match status" value="1"/>
</dbReference>
<dbReference type="InterPro" id="IPR017972">
    <property type="entry name" value="Cyt_P450_CS"/>
</dbReference>
<keyword evidence="4 8" id="KW-0479">Metal-binding</keyword>
<dbReference type="Gene3D" id="1.10.630.10">
    <property type="entry name" value="Cytochrome P450"/>
    <property type="match status" value="1"/>
</dbReference>
<gene>
    <name evidence="10" type="ORF">GCM10009710_25360</name>
</gene>
<dbReference type="InterPro" id="IPR036396">
    <property type="entry name" value="Cyt_P450_sf"/>
</dbReference>
<dbReference type="CDD" id="cd11045">
    <property type="entry name" value="CYP136-like"/>
    <property type="match status" value="1"/>
</dbReference>
<dbReference type="EMBL" id="BAAAME010000004">
    <property type="protein sequence ID" value="GAA1744210.1"/>
    <property type="molecule type" value="Genomic_DNA"/>
</dbReference>
<keyword evidence="6 8" id="KW-0408">Iron</keyword>
<dbReference type="PANTHER" id="PTHR24286:SF24">
    <property type="entry name" value="LANOSTEROL 14-ALPHA DEMETHYLASE"/>
    <property type="match status" value="1"/>
</dbReference>
<dbReference type="PANTHER" id="PTHR24286">
    <property type="entry name" value="CYTOCHROME P450 26"/>
    <property type="match status" value="1"/>
</dbReference>
<comment type="cofactor">
    <cofactor evidence="1">
        <name>heme</name>
        <dbReference type="ChEBI" id="CHEBI:30413"/>
    </cofactor>
</comment>
<name>A0ABP4W0K0_9ACTN</name>
<evidence type="ECO:0000256" key="4">
    <source>
        <dbReference type="ARBA" id="ARBA00022723"/>
    </source>
</evidence>
<evidence type="ECO:0000256" key="6">
    <source>
        <dbReference type="ARBA" id="ARBA00023004"/>
    </source>
</evidence>
<proteinExistence type="inferred from homology"/>
<evidence type="ECO:0000256" key="3">
    <source>
        <dbReference type="ARBA" id="ARBA00022617"/>
    </source>
</evidence>
<keyword evidence="5 8" id="KW-0560">Oxidoreductase</keyword>
<evidence type="ECO:0000313" key="10">
    <source>
        <dbReference type="EMBL" id="GAA1744210.1"/>
    </source>
</evidence>
<evidence type="ECO:0000256" key="7">
    <source>
        <dbReference type="ARBA" id="ARBA00023033"/>
    </source>
</evidence>
<dbReference type="Proteomes" id="UP001501057">
    <property type="component" value="Unassembled WGS sequence"/>
</dbReference>
<comment type="caution">
    <text evidence="10">The sequence shown here is derived from an EMBL/GenBank/DDBJ whole genome shotgun (WGS) entry which is preliminary data.</text>
</comment>
<dbReference type="RefSeq" id="WP_344202197.1">
    <property type="nucleotide sequence ID" value="NZ_BAAAME010000004.1"/>
</dbReference>
<sequence>MSATPLDHPRVPRRRAVPVLGPTLAYVHDPLALMRDQYERFGPVSEMPFLGRTWTVLTGPDACGEALRNPEKAFSNELGWDYLVGPFFHRGLMLLDFEEHHRHRRLMQEAFTRDRLHGYLDRLGPAVSVGLDAWQPGPGVQVYPALKQLTLDLATQIFMGGADLADDAELERLNRAFIACVQAATGYVRAPWPGTRWGRATKGRALLVEFLGRHVEAKRASGGDDLFSVLARLTDDDGTSFSDEDVVNHMIFLLMAAHDTSTITVSTMMRFLGQHPEWQERCREESMALDEHPDFDTLASLTSLDLVMKESLRLVPPVPVLARRTVKDTEVMGVPIPAGRLTAVMVHLQHHMGEYWPDPERFDPGRFAEDRREDKVHRHAWEPFGGGVHKCLGMHFAGAEVRTIMHQLLRRFRWTVPADYETPLNYGSLPFPDDGQPVDLRPLTPTGAHR</sequence>
<comment type="similarity">
    <text evidence="2 8">Belongs to the cytochrome P450 family.</text>
</comment>
<protein>
    <submittedName>
        <fullName evidence="10">Cytochrome P450</fullName>
    </submittedName>
</protein>
<dbReference type="PRINTS" id="PR00385">
    <property type="entry name" value="P450"/>
</dbReference>
<organism evidence="10 11">
    <name type="scientific">Aeromicrobium alkaliterrae</name>
    <dbReference type="NCBI Taxonomy" id="302168"/>
    <lineage>
        <taxon>Bacteria</taxon>
        <taxon>Bacillati</taxon>
        <taxon>Actinomycetota</taxon>
        <taxon>Actinomycetes</taxon>
        <taxon>Propionibacteriales</taxon>
        <taxon>Nocardioidaceae</taxon>
        <taxon>Aeromicrobium</taxon>
    </lineage>
</organism>
<evidence type="ECO:0000256" key="1">
    <source>
        <dbReference type="ARBA" id="ARBA00001971"/>
    </source>
</evidence>
<keyword evidence="3 8" id="KW-0349">Heme</keyword>
<dbReference type="SUPFAM" id="SSF48264">
    <property type="entry name" value="Cytochrome P450"/>
    <property type="match status" value="1"/>
</dbReference>
<keyword evidence="7 8" id="KW-0503">Monooxygenase</keyword>
<evidence type="ECO:0000256" key="5">
    <source>
        <dbReference type="ARBA" id="ARBA00023002"/>
    </source>
</evidence>
<evidence type="ECO:0000256" key="9">
    <source>
        <dbReference type="SAM" id="MobiDB-lite"/>
    </source>
</evidence>
<dbReference type="PRINTS" id="PR00465">
    <property type="entry name" value="EP450IV"/>
</dbReference>